<evidence type="ECO:0000256" key="5">
    <source>
        <dbReference type="ARBA" id="ARBA00022989"/>
    </source>
</evidence>
<dbReference type="GO" id="GO:0009246">
    <property type="term" value="P:enterobacterial common antigen biosynthetic process"/>
    <property type="evidence" value="ECO:0007669"/>
    <property type="project" value="TreeGrafter"/>
</dbReference>
<feature type="transmembrane region" description="Helical" evidence="7">
    <location>
        <begin position="241"/>
        <end position="259"/>
    </location>
</feature>
<dbReference type="PANTHER" id="PTHR40074:SF2">
    <property type="entry name" value="O-ACETYLTRANSFERASE WECH"/>
    <property type="match status" value="1"/>
</dbReference>
<keyword evidence="10" id="KW-1185">Reference proteome</keyword>
<evidence type="ECO:0000256" key="7">
    <source>
        <dbReference type="SAM" id="Phobius"/>
    </source>
</evidence>
<feature type="transmembrane region" description="Helical" evidence="7">
    <location>
        <begin position="21"/>
        <end position="43"/>
    </location>
</feature>
<dbReference type="GO" id="GO:0016413">
    <property type="term" value="F:O-acetyltransferase activity"/>
    <property type="evidence" value="ECO:0007669"/>
    <property type="project" value="TreeGrafter"/>
</dbReference>
<evidence type="ECO:0000256" key="2">
    <source>
        <dbReference type="ARBA" id="ARBA00007400"/>
    </source>
</evidence>
<evidence type="ECO:0000256" key="1">
    <source>
        <dbReference type="ARBA" id="ARBA00004651"/>
    </source>
</evidence>
<evidence type="ECO:0000313" key="9">
    <source>
        <dbReference type="EMBL" id="TKK70332.1"/>
    </source>
</evidence>
<gene>
    <name evidence="9" type="ORF">FC093_06190</name>
</gene>
<dbReference type="InterPro" id="IPR002656">
    <property type="entry name" value="Acyl_transf_3_dom"/>
</dbReference>
<dbReference type="EMBL" id="SZQL01000003">
    <property type="protein sequence ID" value="TKK70332.1"/>
    <property type="molecule type" value="Genomic_DNA"/>
</dbReference>
<feature type="transmembrane region" description="Helical" evidence="7">
    <location>
        <begin position="307"/>
        <end position="327"/>
    </location>
</feature>
<keyword evidence="5 7" id="KW-1133">Transmembrane helix</keyword>
<dbReference type="Proteomes" id="UP000305848">
    <property type="component" value="Unassembled WGS sequence"/>
</dbReference>
<keyword evidence="9" id="KW-0012">Acyltransferase</keyword>
<evidence type="ECO:0000256" key="3">
    <source>
        <dbReference type="ARBA" id="ARBA00022475"/>
    </source>
</evidence>
<comment type="similarity">
    <text evidence="2">Belongs to the acyltransferase 3 family.</text>
</comment>
<proteinExistence type="inferred from homology"/>
<evidence type="ECO:0000256" key="6">
    <source>
        <dbReference type="ARBA" id="ARBA00023136"/>
    </source>
</evidence>
<keyword evidence="9" id="KW-0808">Transferase</keyword>
<sequence length="338" mass="39172">MLDNPAISRHTHSIRVRRNERLAVIDKATGIAILLVVYGHFIFPETLSIGWYSISMEFIYKFHMALFMCLSGFVVFLSTSKKSFKTHADYLQFQRRKIIKFLPPYLFFSFLSIMVDIFYHHQTIAEVSNSIFFVFFSPNDGSAHFVWYLYVLTIFYFITPFLLKLNKSQLYLLLTLAFVLTTLTPSHLFSTDLACKFFFFFLAGGLIYKDSEKFFYFIKRNGILIIVSTAILIIIDLSNNLIIPYQLLSIATILSVFYISSLKWPRLITKAFITIGISSFAIYLFNTTILNLYLILFKLLRLKIDGLFILSCTILAVIVSILIRSTFNKIVPTKVYTL</sequence>
<dbReference type="GO" id="GO:0005886">
    <property type="term" value="C:plasma membrane"/>
    <property type="evidence" value="ECO:0007669"/>
    <property type="project" value="UniProtKB-SubCell"/>
</dbReference>
<protein>
    <submittedName>
        <fullName evidence="9">Acyltransferase</fullName>
    </submittedName>
</protein>
<reference evidence="9 10" key="1">
    <citation type="submission" date="2019-05" db="EMBL/GenBank/DDBJ databases">
        <title>Panacibacter sp. strain 17mud1-8 Genome sequencing and assembly.</title>
        <authorList>
            <person name="Chhetri G."/>
        </authorList>
    </citation>
    <scope>NUCLEOTIDE SEQUENCE [LARGE SCALE GENOMIC DNA]</scope>
    <source>
        <strain evidence="9 10">17mud1-8</strain>
    </source>
</reference>
<accession>A0A4U3L5V4</accession>
<evidence type="ECO:0000256" key="4">
    <source>
        <dbReference type="ARBA" id="ARBA00022692"/>
    </source>
</evidence>
<dbReference type="Pfam" id="PF01757">
    <property type="entry name" value="Acyl_transf_3"/>
    <property type="match status" value="1"/>
</dbReference>
<organism evidence="9 10">
    <name type="scientific">Ilyomonas limi</name>
    <dbReference type="NCBI Taxonomy" id="2575867"/>
    <lineage>
        <taxon>Bacteria</taxon>
        <taxon>Pseudomonadati</taxon>
        <taxon>Bacteroidota</taxon>
        <taxon>Chitinophagia</taxon>
        <taxon>Chitinophagales</taxon>
        <taxon>Chitinophagaceae</taxon>
        <taxon>Ilyomonas</taxon>
    </lineage>
</organism>
<comment type="subcellular location">
    <subcellularLocation>
        <location evidence="1">Cell membrane</location>
        <topology evidence="1">Multi-pass membrane protein</topology>
    </subcellularLocation>
</comment>
<feature type="transmembrane region" description="Helical" evidence="7">
    <location>
        <begin position="216"/>
        <end position="235"/>
    </location>
</feature>
<feature type="domain" description="Acyltransferase 3" evidence="8">
    <location>
        <begin position="30"/>
        <end position="323"/>
    </location>
</feature>
<dbReference type="RefSeq" id="WP_137260877.1">
    <property type="nucleotide sequence ID" value="NZ_SZQL01000003.1"/>
</dbReference>
<comment type="caution">
    <text evidence="9">The sequence shown here is derived from an EMBL/GenBank/DDBJ whole genome shotgun (WGS) entry which is preliminary data.</text>
</comment>
<keyword evidence="6 7" id="KW-0472">Membrane</keyword>
<feature type="transmembrane region" description="Helical" evidence="7">
    <location>
        <begin position="58"/>
        <end position="77"/>
    </location>
</feature>
<evidence type="ECO:0000259" key="8">
    <source>
        <dbReference type="Pfam" id="PF01757"/>
    </source>
</evidence>
<name>A0A4U3L5V4_9BACT</name>
<evidence type="ECO:0000313" key="10">
    <source>
        <dbReference type="Proteomes" id="UP000305848"/>
    </source>
</evidence>
<feature type="transmembrane region" description="Helical" evidence="7">
    <location>
        <begin position="170"/>
        <end position="187"/>
    </location>
</feature>
<dbReference type="PANTHER" id="PTHR40074">
    <property type="entry name" value="O-ACETYLTRANSFERASE WECH"/>
    <property type="match status" value="1"/>
</dbReference>
<feature type="transmembrane region" description="Helical" evidence="7">
    <location>
        <begin position="271"/>
        <end position="295"/>
    </location>
</feature>
<keyword evidence="3" id="KW-1003">Cell membrane</keyword>
<keyword evidence="4 7" id="KW-0812">Transmembrane</keyword>
<feature type="transmembrane region" description="Helical" evidence="7">
    <location>
        <begin position="145"/>
        <end position="163"/>
    </location>
</feature>
<dbReference type="AlphaFoldDB" id="A0A4U3L5V4"/>
<feature type="transmembrane region" description="Helical" evidence="7">
    <location>
        <begin position="98"/>
        <end position="119"/>
    </location>
</feature>
<dbReference type="OrthoDB" id="9809782at2"/>